<protein>
    <recommendedName>
        <fullName evidence="3">DUF5655 domain-containing protein</fullName>
    </recommendedName>
</protein>
<dbReference type="GO" id="GO:0003676">
    <property type="term" value="F:nucleic acid binding"/>
    <property type="evidence" value="ECO:0007669"/>
    <property type="project" value="InterPro"/>
</dbReference>
<organism evidence="1 2">
    <name type="scientific">Neotamlana nanhaiensis</name>
    <dbReference type="NCBI Taxonomy" id="1382798"/>
    <lineage>
        <taxon>Bacteria</taxon>
        <taxon>Pseudomonadati</taxon>
        <taxon>Bacteroidota</taxon>
        <taxon>Flavobacteriia</taxon>
        <taxon>Flavobacteriales</taxon>
        <taxon>Flavobacteriaceae</taxon>
        <taxon>Neotamlana</taxon>
    </lineage>
</organism>
<dbReference type="STRING" id="1382798.PK35_15560"/>
<sequence>MELFNLKKDKVEKIDVKSFKLEKEIQDLVENNLETIFQLQLVKSEFTVGNYRIDSLCFDSDNNAFVIIEYKKGASYSVIDQGYTYLQLLLNNKSDFVLALSQYQNKVLKTSDVDWSQSKIVFVSPSFNAYQKDSVNFKNLPFELWEIKRFGNDIIVLDKHEISSKESISSLSTSSTQNIITSVNKEVVVYGEEHHVSPENNQIYNIWLELKERFFELGEVSLNPKKHYISLVNDNNKAICFLNFRKTKIILDVPRGNINTDGSTSKEYFTFDDPKKIAKEHSWEWKRGTKGTVYKIEVSKGVDLDYVMFLVKQKFKSLNN</sequence>
<gene>
    <name evidence="1" type="ORF">PK35_15560</name>
</gene>
<dbReference type="Gene3D" id="3.40.1350.10">
    <property type="match status" value="1"/>
</dbReference>
<dbReference type="PATRIC" id="fig|1382798.3.peg.1678"/>
<dbReference type="InterPro" id="IPR011856">
    <property type="entry name" value="tRNA_endonuc-like_dom_sf"/>
</dbReference>
<keyword evidence="2" id="KW-1185">Reference proteome</keyword>
<name>A0A0D7VWL4_9FLAO</name>
<evidence type="ECO:0008006" key="3">
    <source>
        <dbReference type="Google" id="ProtNLM"/>
    </source>
</evidence>
<dbReference type="RefSeq" id="WP_044627497.1">
    <property type="nucleotide sequence ID" value="NZ_JTDV01000016.1"/>
</dbReference>
<proteinExistence type="predicted"/>
<accession>A0A0D7VWL4</accession>
<evidence type="ECO:0000313" key="2">
    <source>
        <dbReference type="Proteomes" id="UP000032361"/>
    </source>
</evidence>
<dbReference type="AlphaFoldDB" id="A0A0D7VWL4"/>
<dbReference type="EMBL" id="JTDV01000016">
    <property type="protein sequence ID" value="KJD31250.1"/>
    <property type="molecule type" value="Genomic_DNA"/>
</dbReference>
<evidence type="ECO:0000313" key="1">
    <source>
        <dbReference type="EMBL" id="KJD31250.1"/>
    </source>
</evidence>
<comment type="caution">
    <text evidence="1">The sequence shown here is derived from an EMBL/GenBank/DDBJ whole genome shotgun (WGS) entry which is preliminary data.</text>
</comment>
<dbReference type="OrthoDB" id="9798761at2"/>
<reference evidence="1 2" key="1">
    <citation type="journal article" date="2015" name="Antonie Van Leeuwenhoek">
        <title>Tamlana nanhaiensis sp. nov., isolated from surface seawater collected from the South China Sea.</title>
        <authorList>
            <person name="Liu X."/>
            <person name="Lai Q."/>
            <person name="Du Y."/>
            <person name="Li G."/>
            <person name="Sun F."/>
            <person name="Shao Z."/>
        </authorList>
    </citation>
    <scope>NUCLEOTIDE SEQUENCE [LARGE SCALE GENOMIC DNA]</scope>
    <source>
        <strain evidence="1 2">FHC16</strain>
    </source>
</reference>
<dbReference type="Proteomes" id="UP000032361">
    <property type="component" value="Unassembled WGS sequence"/>
</dbReference>